<reference evidence="1 2" key="1">
    <citation type="submission" date="2024-05" db="EMBL/GenBank/DDBJ databases">
        <title>Haplotype-resolved chromosome-level genome assembly of Huyou (Citrus changshanensis).</title>
        <authorList>
            <person name="Miao C."/>
            <person name="Chen W."/>
            <person name="Wu Y."/>
            <person name="Wang L."/>
            <person name="Zhao S."/>
            <person name="Grierson D."/>
            <person name="Xu C."/>
            <person name="Chen K."/>
        </authorList>
    </citation>
    <scope>NUCLEOTIDE SEQUENCE [LARGE SCALE GENOMIC DNA]</scope>
    <source>
        <strain evidence="1">01-14</strain>
        <tissue evidence="1">Leaf</tissue>
    </source>
</reference>
<proteinExistence type="predicted"/>
<evidence type="ECO:0000313" key="1">
    <source>
        <dbReference type="EMBL" id="KAK9222192.1"/>
    </source>
</evidence>
<dbReference type="Proteomes" id="UP001428341">
    <property type="component" value="Unassembled WGS sequence"/>
</dbReference>
<comment type="caution">
    <text evidence="1">The sequence shown here is derived from an EMBL/GenBank/DDBJ whole genome shotgun (WGS) entry which is preliminary data.</text>
</comment>
<accession>A0AAP0QXA5</accession>
<evidence type="ECO:0000313" key="2">
    <source>
        <dbReference type="Proteomes" id="UP001428341"/>
    </source>
</evidence>
<gene>
    <name evidence="1" type="ORF">WN944_010624</name>
</gene>
<organism evidence="1 2">
    <name type="scientific">Citrus x changshan-huyou</name>
    <dbReference type="NCBI Taxonomy" id="2935761"/>
    <lineage>
        <taxon>Eukaryota</taxon>
        <taxon>Viridiplantae</taxon>
        <taxon>Streptophyta</taxon>
        <taxon>Embryophyta</taxon>
        <taxon>Tracheophyta</taxon>
        <taxon>Spermatophyta</taxon>
        <taxon>Magnoliopsida</taxon>
        <taxon>eudicotyledons</taxon>
        <taxon>Gunneridae</taxon>
        <taxon>Pentapetalae</taxon>
        <taxon>rosids</taxon>
        <taxon>malvids</taxon>
        <taxon>Sapindales</taxon>
        <taxon>Rutaceae</taxon>
        <taxon>Aurantioideae</taxon>
        <taxon>Citrus</taxon>
    </lineage>
</organism>
<protein>
    <submittedName>
        <fullName evidence="1">Uncharacterized protein</fullName>
    </submittedName>
</protein>
<dbReference type="AlphaFoldDB" id="A0AAP0QXA5"/>
<sequence>MAATSNRQLKNICVLFGFRYGKCKEIAQAAIDHSRAIAERILHFVYGEGDRGLSKFV</sequence>
<keyword evidence="2" id="KW-1185">Reference proteome</keyword>
<dbReference type="EMBL" id="JBCGBO010000002">
    <property type="protein sequence ID" value="KAK9222192.1"/>
    <property type="molecule type" value="Genomic_DNA"/>
</dbReference>
<name>A0AAP0QXA5_9ROSI</name>